<gene>
    <name evidence="1" type="ORF">UT24_C0016G0031</name>
</gene>
<dbReference type="STRING" id="1618574.UT24_C0016G0031"/>
<proteinExistence type="predicted"/>
<name>A0A0G0QEL4_9BACT</name>
<accession>A0A0G0QEL4</accession>
<comment type="caution">
    <text evidence="1">The sequence shown here is derived from an EMBL/GenBank/DDBJ whole genome shotgun (WGS) entry which is preliminary data.</text>
</comment>
<dbReference type="AlphaFoldDB" id="A0A0G0QEL4"/>
<reference evidence="1 2" key="1">
    <citation type="journal article" date="2015" name="Nature">
        <title>rRNA introns, odd ribosomes, and small enigmatic genomes across a large radiation of phyla.</title>
        <authorList>
            <person name="Brown C.T."/>
            <person name="Hug L.A."/>
            <person name="Thomas B.C."/>
            <person name="Sharon I."/>
            <person name="Castelle C.J."/>
            <person name="Singh A."/>
            <person name="Wilkins M.J."/>
            <person name="Williams K.H."/>
            <person name="Banfield J.F."/>
        </authorList>
    </citation>
    <scope>NUCLEOTIDE SEQUENCE [LARGE SCALE GENOMIC DNA]</scope>
</reference>
<dbReference type="EMBL" id="LBWB01000016">
    <property type="protein sequence ID" value="KKR00142.1"/>
    <property type="molecule type" value="Genomic_DNA"/>
</dbReference>
<dbReference type="Proteomes" id="UP000033881">
    <property type="component" value="Unassembled WGS sequence"/>
</dbReference>
<evidence type="ECO:0000313" key="1">
    <source>
        <dbReference type="EMBL" id="KKR00142.1"/>
    </source>
</evidence>
<organism evidence="1 2">
    <name type="scientific">Candidatus Woesebacteria bacterium GW2011_GWB1_39_12</name>
    <dbReference type="NCBI Taxonomy" id="1618574"/>
    <lineage>
        <taxon>Bacteria</taxon>
        <taxon>Candidatus Woeseibacteriota</taxon>
    </lineage>
</organism>
<protein>
    <submittedName>
        <fullName evidence="1">Uncharacterized protein</fullName>
    </submittedName>
</protein>
<evidence type="ECO:0000313" key="2">
    <source>
        <dbReference type="Proteomes" id="UP000033881"/>
    </source>
</evidence>
<sequence>MEEPKNSATFSMTTLGGFNVLFTIREGDIKATKDLVSLVVAVDKHFTEVGFKPQVKSFGGGFPKKEKEYTGDICPKDSGRLYHMVTKTGKDMCKCENSKYDFTTKTSSGCDFIAWGKNLEDAKVQKAKWNASKTVTAFEADNPNF</sequence>